<dbReference type="SUPFAM" id="SSF53474">
    <property type="entry name" value="alpha/beta-Hydrolases"/>
    <property type="match status" value="1"/>
</dbReference>
<dbReference type="EMBL" id="ML978134">
    <property type="protein sequence ID" value="KAF2094485.1"/>
    <property type="molecule type" value="Genomic_DNA"/>
</dbReference>
<gene>
    <name evidence="4" type="ORF">NA57DRAFT_46399</name>
</gene>
<feature type="region of interest" description="Disordered" evidence="2">
    <location>
        <begin position="240"/>
        <end position="259"/>
    </location>
</feature>
<dbReference type="AlphaFoldDB" id="A0A9P4I868"/>
<protein>
    <submittedName>
        <fullName evidence="4">Alpha/beta hydrolase</fullName>
    </submittedName>
</protein>
<organism evidence="4 5">
    <name type="scientific">Rhizodiscina lignyota</name>
    <dbReference type="NCBI Taxonomy" id="1504668"/>
    <lineage>
        <taxon>Eukaryota</taxon>
        <taxon>Fungi</taxon>
        <taxon>Dikarya</taxon>
        <taxon>Ascomycota</taxon>
        <taxon>Pezizomycotina</taxon>
        <taxon>Dothideomycetes</taxon>
        <taxon>Pleosporomycetidae</taxon>
        <taxon>Aulographales</taxon>
        <taxon>Rhizodiscinaceae</taxon>
        <taxon>Rhizodiscina</taxon>
    </lineage>
</organism>
<name>A0A9P4I868_9PEZI</name>
<sequence>MAHEGILYVTMAPKPSLSSARFHDWYNNEHGPLRLRHPSIFRNGFRYRATDLDDTGKGEHEWMAIYDVTDMKELVKEPYTLLRQPPAESQRERDTKAQINISRKFFDLVKDWKSEKWTPLETVKEGQNRVIVQVSFYLKPGGDPAELAKWYTEEHVPMLSKVPGWLRSRRFVSSSIEPKDDIEYMALHEYEPENGLGGPEHKAASATDMTKKIYEMIKARHRRVFGLYYTFGQAPRDLTSLSSPDVPAETSTDGKTKSFPASTGVAFPAIESYITTPDGVEISYRLEGSWDQDAPLILLSNAILTEWGIWDNFVSTFLSKHSNYRILRYNTRGRYAKHGTKPINVDVLAGDIISLLDAVRVPKAALMIGVSLGGCTVLNASISNPQRVARFISCDTASSAVPGNDKAWKERIAIAEKQGATNEAGETIVGSELAELTVRRWFNPESYKKSEFLPVAEKVKGMVERWSLDGFKACVQALWVYDLKDKAAKSDLPCTYLAGEKDGAMPATMEKMSKEYGKSGAQYVVLAGAGHLPMVENEQGFLDEVEKFLKA</sequence>
<accession>A0A9P4I868</accession>
<dbReference type="InterPro" id="IPR029058">
    <property type="entry name" value="AB_hydrolase_fold"/>
</dbReference>
<dbReference type="GO" id="GO:0016787">
    <property type="term" value="F:hydrolase activity"/>
    <property type="evidence" value="ECO:0007669"/>
    <property type="project" value="UniProtKB-KW"/>
</dbReference>
<evidence type="ECO:0000313" key="5">
    <source>
        <dbReference type="Proteomes" id="UP000799772"/>
    </source>
</evidence>
<feature type="domain" description="AB hydrolase-1" evidence="3">
    <location>
        <begin position="295"/>
        <end position="537"/>
    </location>
</feature>
<keyword evidence="4" id="KW-0378">Hydrolase</keyword>
<evidence type="ECO:0000256" key="1">
    <source>
        <dbReference type="ARBA" id="ARBA00008645"/>
    </source>
</evidence>
<proteinExistence type="inferred from homology"/>
<keyword evidence="5" id="KW-1185">Reference proteome</keyword>
<dbReference type="OrthoDB" id="2851338at2759"/>
<dbReference type="SUPFAM" id="SSF54909">
    <property type="entry name" value="Dimeric alpha+beta barrel"/>
    <property type="match status" value="2"/>
</dbReference>
<dbReference type="Pfam" id="PF00561">
    <property type="entry name" value="Abhydrolase_1"/>
    <property type="match status" value="1"/>
</dbReference>
<dbReference type="Proteomes" id="UP000799772">
    <property type="component" value="Unassembled WGS sequence"/>
</dbReference>
<comment type="similarity">
    <text evidence="1">Belongs to the AB hydrolase superfamily.</text>
</comment>
<dbReference type="InterPro" id="IPR000073">
    <property type="entry name" value="AB_hydrolase_1"/>
</dbReference>
<evidence type="ECO:0000256" key="2">
    <source>
        <dbReference type="SAM" id="MobiDB-lite"/>
    </source>
</evidence>
<reference evidence="4" key="1">
    <citation type="journal article" date="2020" name="Stud. Mycol.">
        <title>101 Dothideomycetes genomes: a test case for predicting lifestyles and emergence of pathogens.</title>
        <authorList>
            <person name="Haridas S."/>
            <person name="Albert R."/>
            <person name="Binder M."/>
            <person name="Bloem J."/>
            <person name="Labutti K."/>
            <person name="Salamov A."/>
            <person name="Andreopoulos B."/>
            <person name="Baker S."/>
            <person name="Barry K."/>
            <person name="Bills G."/>
            <person name="Bluhm B."/>
            <person name="Cannon C."/>
            <person name="Castanera R."/>
            <person name="Culley D."/>
            <person name="Daum C."/>
            <person name="Ezra D."/>
            <person name="Gonzalez J."/>
            <person name="Henrissat B."/>
            <person name="Kuo A."/>
            <person name="Liang C."/>
            <person name="Lipzen A."/>
            <person name="Lutzoni F."/>
            <person name="Magnuson J."/>
            <person name="Mondo S."/>
            <person name="Nolan M."/>
            <person name="Ohm R."/>
            <person name="Pangilinan J."/>
            <person name="Park H.-J."/>
            <person name="Ramirez L."/>
            <person name="Alfaro M."/>
            <person name="Sun H."/>
            <person name="Tritt A."/>
            <person name="Yoshinaga Y."/>
            <person name="Zwiers L.-H."/>
            <person name="Turgeon B."/>
            <person name="Goodwin S."/>
            <person name="Spatafora J."/>
            <person name="Crous P."/>
            <person name="Grigoriev I."/>
        </authorList>
    </citation>
    <scope>NUCLEOTIDE SEQUENCE</scope>
    <source>
        <strain evidence="4">CBS 133067</strain>
    </source>
</reference>
<dbReference type="Gene3D" id="3.40.50.1820">
    <property type="entry name" value="alpha/beta hydrolase"/>
    <property type="match status" value="1"/>
</dbReference>
<feature type="compositionally biased region" description="Polar residues" evidence="2">
    <location>
        <begin position="240"/>
        <end position="253"/>
    </location>
</feature>
<evidence type="ECO:0000259" key="3">
    <source>
        <dbReference type="Pfam" id="PF00561"/>
    </source>
</evidence>
<dbReference type="InterPro" id="IPR011008">
    <property type="entry name" value="Dimeric_a/b-barrel"/>
</dbReference>
<comment type="caution">
    <text evidence="4">The sequence shown here is derived from an EMBL/GenBank/DDBJ whole genome shotgun (WGS) entry which is preliminary data.</text>
</comment>
<evidence type="ECO:0000313" key="4">
    <source>
        <dbReference type="EMBL" id="KAF2094485.1"/>
    </source>
</evidence>
<dbReference type="PANTHER" id="PTHR43039">
    <property type="entry name" value="ESTERASE-RELATED"/>
    <property type="match status" value="1"/>
</dbReference>